<dbReference type="EMBL" id="KV425747">
    <property type="protein sequence ID" value="KZT17960.1"/>
    <property type="molecule type" value="Genomic_DNA"/>
</dbReference>
<reference evidence="1 2" key="1">
    <citation type="journal article" date="2016" name="Mol. Biol. Evol.">
        <title>Comparative Genomics of Early-Diverging Mushroom-Forming Fungi Provides Insights into the Origins of Lignocellulose Decay Capabilities.</title>
        <authorList>
            <person name="Nagy L.G."/>
            <person name="Riley R."/>
            <person name="Tritt A."/>
            <person name="Adam C."/>
            <person name="Daum C."/>
            <person name="Floudas D."/>
            <person name="Sun H."/>
            <person name="Yadav J.S."/>
            <person name="Pangilinan J."/>
            <person name="Larsson K.H."/>
            <person name="Matsuura K."/>
            <person name="Barry K."/>
            <person name="Labutti K."/>
            <person name="Kuo R."/>
            <person name="Ohm R.A."/>
            <person name="Bhattacharya S.S."/>
            <person name="Shirouzu T."/>
            <person name="Yoshinaga Y."/>
            <person name="Martin F.M."/>
            <person name="Grigoriev I.V."/>
            <person name="Hibbett D.S."/>
        </authorList>
    </citation>
    <scope>NUCLEOTIDE SEQUENCE [LARGE SCALE GENOMIC DNA]</scope>
    <source>
        <strain evidence="1 2">HHB14362 ss-1</strain>
    </source>
</reference>
<evidence type="ECO:0000313" key="1">
    <source>
        <dbReference type="EMBL" id="KZT17960.1"/>
    </source>
</evidence>
<organism evidence="1 2">
    <name type="scientific">Neolentinus lepideus HHB14362 ss-1</name>
    <dbReference type="NCBI Taxonomy" id="1314782"/>
    <lineage>
        <taxon>Eukaryota</taxon>
        <taxon>Fungi</taxon>
        <taxon>Dikarya</taxon>
        <taxon>Basidiomycota</taxon>
        <taxon>Agaricomycotina</taxon>
        <taxon>Agaricomycetes</taxon>
        <taxon>Gloeophyllales</taxon>
        <taxon>Gloeophyllaceae</taxon>
        <taxon>Neolentinus</taxon>
    </lineage>
</organism>
<dbReference type="AlphaFoldDB" id="A0A165M6F8"/>
<dbReference type="Proteomes" id="UP000076761">
    <property type="component" value="Unassembled WGS sequence"/>
</dbReference>
<accession>A0A165M6F8</accession>
<dbReference type="InParanoid" id="A0A165M6F8"/>
<sequence length="211" mass="23923">MTKYRRRHKPRLERIKSIKCGTCKVKRNVLFSQCGQRDRNTRVCIYKTSIKVSKTEERLKLLDGGGCRPAGNVLNFGLIEDALLRTGAESSIAEAVQNEPDVFVVLFLGTRENEDVVQIDNTENVEEFTEGILNERLKSRGGISQTVRNNKMFKQSERGAECGLPLITLFNTDMAVSRFEIENRKYFTSLHAIEKVIDQQQRIAVLLGDGV</sequence>
<proteinExistence type="predicted"/>
<name>A0A165M6F8_9AGAM</name>
<keyword evidence="2" id="KW-1185">Reference proteome</keyword>
<evidence type="ECO:0000313" key="2">
    <source>
        <dbReference type="Proteomes" id="UP000076761"/>
    </source>
</evidence>
<gene>
    <name evidence="1" type="ORF">NEOLEDRAFT_1081610</name>
</gene>
<protein>
    <submittedName>
        <fullName evidence="1">Uncharacterized protein</fullName>
    </submittedName>
</protein>